<dbReference type="RefSeq" id="WP_093284352.1">
    <property type="nucleotide sequence ID" value="NZ_FOFS01000005.1"/>
</dbReference>
<dbReference type="STRING" id="489703.SAMN04488038_105218"/>
<organism evidence="1 2">
    <name type="scientific">Solimonas aquatica</name>
    <dbReference type="NCBI Taxonomy" id="489703"/>
    <lineage>
        <taxon>Bacteria</taxon>
        <taxon>Pseudomonadati</taxon>
        <taxon>Pseudomonadota</taxon>
        <taxon>Gammaproteobacteria</taxon>
        <taxon>Nevskiales</taxon>
        <taxon>Nevskiaceae</taxon>
        <taxon>Solimonas</taxon>
    </lineage>
</organism>
<keyword evidence="2" id="KW-1185">Reference proteome</keyword>
<dbReference type="Pfam" id="PF10014">
    <property type="entry name" value="2OG-Fe_Oxy_2"/>
    <property type="match status" value="1"/>
</dbReference>
<proteinExistence type="predicted"/>
<dbReference type="GO" id="GO:0051213">
    <property type="term" value="F:dioxygenase activity"/>
    <property type="evidence" value="ECO:0007669"/>
    <property type="project" value="InterPro"/>
</dbReference>
<name>A0A1H9F2I9_9GAMM</name>
<dbReference type="Gene3D" id="2.60.120.620">
    <property type="entry name" value="q2cbj1_9rhob like domain"/>
    <property type="match status" value="1"/>
</dbReference>
<reference evidence="1 2" key="1">
    <citation type="submission" date="2016-10" db="EMBL/GenBank/DDBJ databases">
        <authorList>
            <person name="de Groot N.N."/>
        </authorList>
    </citation>
    <scope>NUCLEOTIDE SEQUENCE [LARGE SCALE GENOMIC DNA]</scope>
    <source>
        <strain evidence="1 2">DSM 25927</strain>
    </source>
</reference>
<dbReference type="InterPro" id="IPR018724">
    <property type="entry name" value="2OG-Fe_dioxygenase"/>
</dbReference>
<protein>
    <recommendedName>
        <fullName evidence="3">2OG-Fe dioxygenase</fullName>
    </recommendedName>
</protein>
<dbReference type="OrthoDB" id="6681382at2"/>
<dbReference type="Proteomes" id="UP000199233">
    <property type="component" value="Unassembled WGS sequence"/>
</dbReference>
<dbReference type="EMBL" id="FOFS01000005">
    <property type="protein sequence ID" value="SEQ31448.1"/>
    <property type="molecule type" value="Genomic_DNA"/>
</dbReference>
<evidence type="ECO:0008006" key="3">
    <source>
        <dbReference type="Google" id="ProtNLM"/>
    </source>
</evidence>
<evidence type="ECO:0000313" key="2">
    <source>
        <dbReference type="Proteomes" id="UP000199233"/>
    </source>
</evidence>
<gene>
    <name evidence="1" type="ORF">SAMN04488038_105218</name>
</gene>
<dbReference type="AlphaFoldDB" id="A0A1H9F2I9"/>
<accession>A0A1H9F2I9</accession>
<evidence type="ECO:0000313" key="1">
    <source>
        <dbReference type="EMBL" id="SEQ31448.1"/>
    </source>
</evidence>
<sequence>MSKPSTEFETCLRQLAQDGHCLLPAATLLPLLQAQGSLADWPAFAQSWEAMPLDTYMADRGRYRRRRHGVFRAQADGSIQRLPAQPHYQSVDYNPLNGGIERWFAPMGENLEQGTLGCVLRLALSGFGSLRPAARSWFVEAHQFRIEAQAGTPGLPTPEGVHRDGVDYVLVLLIRRHNIESGVTSIHAPDGRSLGSFTLREPGDCCLIDDARVFHGVTAVHAQQPGEPAFRDVLVLTFKRER</sequence>